<dbReference type="Proteomes" id="UP000188268">
    <property type="component" value="Unassembled WGS sequence"/>
</dbReference>
<dbReference type="AlphaFoldDB" id="A0A1R3HFC5"/>
<evidence type="ECO:0000313" key="1">
    <source>
        <dbReference type="EMBL" id="OMO69067.1"/>
    </source>
</evidence>
<proteinExistence type="predicted"/>
<keyword evidence="2" id="KW-1185">Reference proteome</keyword>
<gene>
    <name evidence="1" type="ORF">CCACVL1_19666</name>
</gene>
<evidence type="ECO:0000313" key="2">
    <source>
        <dbReference type="Proteomes" id="UP000188268"/>
    </source>
</evidence>
<organism evidence="1 2">
    <name type="scientific">Corchorus capsularis</name>
    <name type="common">Jute</name>
    <dbReference type="NCBI Taxonomy" id="210143"/>
    <lineage>
        <taxon>Eukaryota</taxon>
        <taxon>Viridiplantae</taxon>
        <taxon>Streptophyta</taxon>
        <taxon>Embryophyta</taxon>
        <taxon>Tracheophyta</taxon>
        <taxon>Spermatophyta</taxon>
        <taxon>Magnoliopsida</taxon>
        <taxon>eudicotyledons</taxon>
        <taxon>Gunneridae</taxon>
        <taxon>Pentapetalae</taxon>
        <taxon>rosids</taxon>
        <taxon>malvids</taxon>
        <taxon>Malvales</taxon>
        <taxon>Malvaceae</taxon>
        <taxon>Grewioideae</taxon>
        <taxon>Apeibeae</taxon>
        <taxon>Corchorus</taxon>
    </lineage>
</organism>
<comment type="caution">
    <text evidence="1">The sequence shown here is derived from an EMBL/GenBank/DDBJ whole genome shotgun (WGS) entry which is preliminary data.</text>
</comment>
<sequence>MSSVCGETAGHIDAPIRDELANETRWMHFGTNQNPPRQRKPLVLTSSLMDLNRKTNELKYLASLCMKPNQLK</sequence>
<protein>
    <submittedName>
        <fullName evidence="1">Uncharacterized protein</fullName>
    </submittedName>
</protein>
<dbReference type="Gramene" id="OMO69067">
    <property type="protein sequence ID" value="OMO69067"/>
    <property type="gene ID" value="CCACVL1_19666"/>
</dbReference>
<name>A0A1R3HFC5_COCAP</name>
<dbReference type="EMBL" id="AWWV01012096">
    <property type="protein sequence ID" value="OMO69067.1"/>
    <property type="molecule type" value="Genomic_DNA"/>
</dbReference>
<accession>A0A1R3HFC5</accession>
<reference evidence="1 2" key="1">
    <citation type="submission" date="2013-09" db="EMBL/GenBank/DDBJ databases">
        <title>Corchorus capsularis genome sequencing.</title>
        <authorList>
            <person name="Alam M."/>
            <person name="Haque M.S."/>
            <person name="Islam M.S."/>
            <person name="Emdad E.M."/>
            <person name="Islam M.M."/>
            <person name="Ahmed B."/>
            <person name="Halim A."/>
            <person name="Hossen Q.M.M."/>
            <person name="Hossain M.Z."/>
            <person name="Ahmed R."/>
            <person name="Khan M.M."/>
            <person name="Islam R."/>
            <person name="Rashid M.M."/>
            <person name="Khan S.A."/>
            <person name="Rahman M.S."/>
            <person name="Alam M."/>
        </authorList>
    </citation>
    <scope>NUCLEOTIDE SEQUENCE [LARGE SCALE GENOMIC DNA]</scope>
    <source>
        <strain evidence="2">cv. CVL-1</strain>
        <tissue evidence="1">Whole seedling</tissue>
    </source>
</reference>